<evidence type="ECO:0000313" key="3">
    <source>
        <dbReference type="Proteomes" id="UP001549920"/>
    </source>
</evidence>
<proteinExistence type="predicted"/>
<evidence type="ECO:0000256" key="1">
    <source>
        <dbReference type="SAM" id="SignalP"/>
    </source>
</evidence>
<dbReference type="EMBL" id="JBEUOH010000004">
    <property type="protein sequence ID" value="KAL0894345.1"/>
    <property type="molecule type" value="Genomic_DNA"/>
</dbReference>
<sequence>NVKDLNSRASELAAHSPALAPRNMLLALAAALLALLAPTHARYPYEACATMVIGWKTPNIVPAGYSEIPKGVSTVSISVPNVCKGPRTGLKVKACALNVPPSISGNLDGIFVQLREPTGGDVTVDEYCDY</sequence>
<keyword evidence="3" id="KW-1185">Reference proteome</keyword>
<organism evidence="2 3">
    <name type="scientific">Loxostege sticticalis</name>
    <name type="common">Beet webworm moth</name>
    <dbReference type="NCBI Taxonomy" id="481309"/>
    <lineage>
        <taxon>Eukaryota</taxon>
        <taxon>Metazoa</taxon>
        <taxon>Ecdysozoa</taxon>
        <taxon>Arthropoda</taxon>
        <taxon>Hexapoda</taxon>
        <taxon>Insecta</taxon>
        <taxon>Pterygota</taxon>
        <taxon>Neoptera</taxon>
        <taxon>Endopterygota</taxon>
        <taxon>Lepidoptera</taxon>
        <taxon>Glossata</taxon>
        <taxon>Ditrysia</taxon>
        <taxon>Pyraloidea</taxon>
        <taxon>Crambidae</taxon>
        <taxon>Pyraustinae</taxon>
        <taxon>Loxostege</taxon>
    </lineage>
</organism>
<accession>A0ABR3IDL4</accession>
<dbReference type="Proteomes" id="UP001549920">
    <property type="component" value="Unassembled WGS sequence"/>
</dbReference>
<reference evidence="2 3" key="1">
    <citation type="submission" date="2024-06" db="EMBL/GenBank/DDBJ databases">
        <title>A chromosome-level genome assembly of beet webworm, Loxostege sticticalis.</title>
        <authorList>
            <person name="Zhang Y."/>
        </authorList>
    </citation>
    <scope>NUCLEOTIDE SEQUENCE [LARGE SCALE GENOMIC DNA]</scope>
    <source>
        <strain evidence="2">AQ026</strain>
        <tissue evidence="2">Whole body</tissue>
    </source>
</reference>
<comment type="caution">
    <text evidence="2">The sequence shown here is derived from an EMBL/GenBank/DDBJ whole genome shotgun (WGS) entry which is preliminary data.</text>
</comment>
<feature type="chain" id="PRO_5047483195" evidence="1">
    <location>
        <begin position="42"/>
        <end position="130"/>
    </location>
</feature>
<protein>
    <submittedName>
        <fullName evidence="2">Uncharacterized protein</fullName>
    </submittedName>
</protein>
<feature type="non-terminal residue" evidence="2">
    <location>
        <position position="1"/>
    </location>
</feature>
<keyword evidence="1" id="KW-0732">Signal</keyword>
<evidence type="ECO:0000313" key="2">
    <source>
        <dbReference type="EMBL" id="KAL0894345.1"/>
    </source>
</evidence>
<gene>
    <name evidence="2" type="ORF">ABMA27_012971</name>
</gene>
<name>A0ABR3IDL4_LOXSC</name>
<feature type="signal peptide" evidence="1">
    <location>
        <begin position="1"/>
        <end position="41"/>
    </location>
</feature>